<feature type="transmembrane region" description="Helical" evidence="1">
    <location>
        <begin position="142"/>
        <end position="164"/>
    </location>
</feature>
<evidence type="ECO:0000313" key="3">
    <source>
        <dbReference type="Proteomes" id="UP000240322"/>
    </source>
</evidence>
<protein>
    <submittedName>
        <fullName evidence="2">Uncharacterized protein</fullName>
    </submittedName>
</protein>
<gene>
    <name evidence="2" type="ORF">B9Q03_13840</name>
</gene>
<dbReference type="AlphaFoldDB" id="A0A2R6A8V2"/>
<proteinExistence type="predicted"/>
<accession>A0A2R6A8V2</accession>
<reference evidence="2 3" key="1">
    <citation type="submission" date="2017-04" db="EMBL/GenBank/DDBJ databases">
        <title>Novel microbial lineages endemic to geothermal iron-oxide mats fill important gaps in the evolutionary history of Archaea.</title>
        <authorList>
            <person name="Jay Z.J."/>
            <person name="Beam J.P."/>
            <person name="Dlakic M."/>
            <person name="Rusch D.B."/>
            <person name="Kozubal M.A."/>
            <person name="Inskeep W.P."/>
        </authorList>
    </citation>
    <scope>NUCLEOTIDE SEQUENCE [LARGE SCALE GENOMIC DNA]</scope>
    <source>
        <strain evidence="2">OSP_D</strain>
    </source>
</reference>
<evidence type="ECO:0000313" key="2">
    <source>
        <dbReference type="EMBL" id="PSN82862.1"/>
    </source>
</evidence>
<name>A0A2R6A8V2_9ARCH</name>
<sequence>MRKGIVIAGLVLLAVGALAAGLGVYTARSSLLPVVSGFNSKLSKSLTLPAGGRAVIGEVEAGQLGFVAYNDSSNSPITLSLPGVSTLTYKSIVINGTTTYLASFVSNTNGTVMLENNLTNPVTVNYYIETTSNLGSIISSGLAILLGGVLFIVGIVVTIVGLVLKRKEG</sequence>
<evidence type="ECO:0000256" key="1">
    <source>
        <dbReference type="SAM" id="Phobius"/>
    </source>
</evidence>
<organism evidence="2 3">
    <name type="scientific">Candidatus Marsarchaeota G2 archaeon OSP_D</name>
    <dbReference type="NCBI Taxonomy" id="1978157"/>
    <lineage>
        <taxon>Archaea</taxon>
        <taxon>Candidatus Marsarchaeota</taxon>
        <taxon>Candidatus Marsarchaeota group 2</taxon>
    </lineage>
</organism>
<keyword evidence="1" id="KW-1133">Transmembrane helix</keyword>
<dbReference type="EMBL" id="NEXE01000335">
    <property type="protein sequence ID" value="PSN82862.1"/>
    <property type="molecule type" value="Genomic_DNA"/>
</dbReference>
<dbReference type="Proteomes" id="UP000240322">
    <property type="component" value="Unassembled WGS sequence"/>
</dbReference>
<comment type="caution">
    <text evidence="2">The sequence shown here is derived from an EMBL/GenBank/DDBJ whole genome shotgun (WGS) entry which is preliminary data.</text>
</comment>
<keyword evidence="1" id="KW-0472">Membrane</keyword>
<keyword evidence="1" id="KW-0812">Transmembrane</keyword>